<dbReference type="OrthoDB" id="1751891at2759"/>
<name>A0A2P5DAD9_PARAD</name>
<dbReference type="AlphaFoldDB" id="A0A2P5DAD9"/>
<organism evidence="2 3">
    <name type="scientific">Parasponia andersonii</name>
    <name type="common">Sponia andersonii</name>
    <dbReference type="NCBI Taxonomy" id="3476"/>
    <lineage>
        <taxon>Eukaryota</taxon>
        <taxon>Viridiplantae</taxon>
        <taxon>Streptophyta</taxon>
        <taxon>Embryophyta</taxon>
        <taxon>Tracheophyta</taxon>
        <taxon>Spermatophyta</taxon>
        <taxon>Magnoliopsida</taxon>
        <taxon>eudicotyledons</taxon>
        <taxon>Gunneridae</taxon>
        <taxon>Pentapetalae</taxon>
        <taxon>rosids</taxon>
        <taxon>fabids</taxon>
        <taxon>Rosales</taxon>
        <taxon>Cannabaceae</taxon>
        <taxon>Parasponia</taxon>
    </lineage>
</organism>
<keyword evidence="3" id="KW-1185">Reference proteome</keyword>
<feature type="region of interest" description="Disordered" evidence="1">
    <location>
        <begin position="58"/>
        <end position="78"/>
    </location>
</feature>
<comment type="caution">
    <text evidence="2">The sequence shown here is derived from an EMBL/GenBank/DDBJ whole genome shotgun (WGS) entry which is preliminary data.</text>
</comment>
<proteinExistence type="predicted"/>
<evidence type="ECO:0000256" key="1">
    <source>
        <dbReference type="SAM" id="MobiDB-lite"/>
    </source>
</evidence>
<gene>
    <name evidence="2" type="ORF">PanWU01x14_081850</name>
</gene>
<dbReference type="Proteomes" id="UP000237105">
    <property type="component" value="Unassembled WGS sequence"/>
</dbReference>
<dbReference type="EMBL" id="JXTB01000051">
    <property type="protein sequence ID" value="PON70261.1"/>
    <property type="molecule type" value="Genomic_DNA"/>
</dbReference>
<protein>
    <submittedName>
        <fullName evidence="2">Uncharacterized protein</fullName>
    </submittedName>
</protein>
<reference evidence="3" key="1">
    <citation type="submission" date="2016-06" db="EMBL/GenBank/DDBJ databases">
        <title>Parallel loss of symbiosis genes in relatives of nitrogen-fixing non-legume Parasponia.</title>
        <authorList>
            <person name="Van Velzen R."/>
            <person name="Holmer R."/>
            <person name="Bu F."/>
            <person name="Rutten L."/>
            <person name="Van Zeijl A."/>
            <person name="Liu W."/>
            <person name="Santuari L."/>
            <person name="Cao Q."/>
            <person name="Sharma T."/>
            <person name="Shen D."/>
            <person name="Roswanjaya Y."/>
            <person name="Wardhani T."/>
            <person name="Kalhor M.S."/>
            <person name="Jansen J."/>
            <person name="Van den Hoogen J."/>
            <person name="Gungor B."/>
            <person name="Hartog M."/>
            <person name="Hontelez J."/>
            <person name="Verver J."/>
            <person name="Yang W.-C."/>
            <person name="Schijlen E."/>
            <person name="Repin R."/>
            <person name="Schilthuizen M."/>
            <person name="Schranz E."/>
            <person name="Heidstra R."/>
            <person name="Miyata K."/>
            <person name="Fedorova E."/>
            <person name="Kohlen W."/>
            <person name="Bisseling T."/>
            <person name="Smit S."/>
            <person name="Geurts R."/>
        </authorList>
    </citation>
    <scope>NUCLEOTIDE SEQUENCE [LARGE SCALE GENOMIC DNA]</scope>
    <source>
        <strain evidence="3">cv. WU1-14</strain>
    </source>
</reference>
<sequence>MTDFPPNPEDGELWIPFDVFHDIVSSNNVRSQKYYDQSASNNYNFAHNNAPNVVLHQPKKSMPISSPKPKPRPKSQVHTWRPPLYFSQTQMPLHNGRFPGTTVPPNGIGSTINWIPRVQYGSFQVVSRSNIHTYNPALMQPSTQNQMTRVREMSTNFGPKHRGTGVFLPRSTTLQKKYETKTQINQDNDRGAKIFLGHGRLEIVTTTIHNKKKSKS</sequence>
<accession>A0A2P5DAD9</accession>
<evidence type="ECO:0000313" key="2">
    <source>
        <dbReference type="EMBL" id="PON70261.1"/>
    </source>
</evidence>
<evidence type="ECO:0000313" key="3">
    <source>
        <dbReference type="Proteomes" id="UP000237105"/>
    </source>
</evidence>